<feature type="transmembrane region" description="Helical" evidence="8">
    <location>
        <begin position="427"/>
        <end position="448"/>
    </location>
</feature>
<feature type="transmembrane region" description="Helical" evidence="8">
    <location>
        <begin position="355"/>
        <end position="377"/>
    </location>
</feature>
<feature type="domain" description="Amino acid permease/ SLC12A" evidence="9">
    <location>
        <begin position="36"/>
        <end position="485"/>
    </location>
</feature>
<evidence type="ECO:0000256" key="8">
    <source>
        <dbReference type="SAM" id="Phobius"/>
    </source>
</evidence>
<sequence length="578" mass="62699">MSQTDATQTPRFEDAHGAEHAAEQAGYKKTLNRRQVQMIAIGGAIGTGLFLGSASRLHSNGPALVLSYAFVGVIAYFLMRALGELVLYRTTSGAFVSWMREFFGEKAAYYTGWMYWTNWALTGIAELSAVGLYIQYWWPQMPTWATVLIALAVVLVVNLLSAKAFGEFEFWASVLKVAAIIVFLVVGLVVVAFSFDVGGHRAGVQNLWSNPGGFWPTGGGFAWYGPIIVMSGVVFAYAAIEMVGIAAGEMEDPKREVPKAVNAVIVRIGVFYCGALLLLVCILPTSEFTAGISPFVTVFGRMGMPWMANVIQAILIVAAMSSLNSGLYTTGRVLRSLGMAKQAPGFTLRMSASGVPWAGIVMTAVVYVFGSLLNAVSPDAFEIALEAASIAVVFTWGTIFLCQLRLRRLTDRGVLPPSSFRAPGTPWTSYLGLAFLLFVLVGMAISGWQASPYFWHKTGFVVVVIGIPALIVIFEIGWLIVKRRVVAHTGGRLLSRWTDTGLRYPPPAEGPRTESIAALGTVQFEAHEWDNLDAATDDGEDLAGLGTVQIEMHEWDNLDEPDKNPPEGRDGNPEERGK</sequence>
<feature type="transmembrane region" description="Helical" evidence="8">
    <location>
        <begin position="383"/>
        <end position="406"/>
    </location>
</feature>
<accession>A0ABU0XG46</accession>
<evidence type="ECO:0000256" key="5">
    <source>
        <dbReference type="ARBA" id="ARBA00022989"/>
    </source>
</evidence>
<evidence type="ECO:0000256" key="6">
    <source>
        <dbReference type="ARBA" id="ARBA00023136"/>
    </source>
</evidence>
<dbReference type="PIRSF" id="PIRSF006060">
    <property type="entry name" value="AA_transporter"/>
    <property type="match status" value="1"/>
</dbReference>
<dbReference type="RefSeq" id="WP_308488102.1">
    <property type="nucleotide sequence ID" value="NZ_JAVFCB010000002.1"/>
</dbReference>
<feature type="transmembrane region" description="Helical" evidence="8">
    <location>
        <begin position="144"/>
        <end position="162"/>
    </location>
</feature>
<evidence type="ECO:0000256" key="4">
    <source>
        <dbReference type="ARBA" id="ARBA00022970"/>
    </source>
</evidence>
<organism evidence="10 11">
    <name type="scientific">Microbacterium capsulatum</name>
    <dbReference type="NCBI Taxonomy" id="3041921"/>
    <lineage>
        <taxon>Bacteria</taxon>
        <taxon>Bacillati</taxon>
        <taxon>Actinomycetota</taxon>
        <taxon>Actinomycetes</taxon>
        <taxon>Micrococcales</taxon>
        <taxon>Microbacteriaceae</taxon>
        <taxon>Microbacterium</taxon>
    </lineage>
</organism>
<keyword evidence="2" id="KW-0813">Transport</keyword>
<dbReference type="PANTHER" id="PTHR43495:SF1">
    <property type="entry name" value="L-ASPARAGINE PERMEASE"/>
    <property type="match status" value="1"/>
</dbReference>
<dbReference type="Pfam" id="PF00324">
    <property type="entry name" value="AA_permease"/>
    <property type="match status" value="1"/>
</dbReference>
<dbReference type="Gene3D" id="1.20.1740.10">
    <property type="entry name" value="Amino acid/polyamine transporter I"/>
    <property type="match status" value="1"/>
</dbReference>
<keyword evidence="5 8" id="KW-1133">Transmembrane helix</keyword>
<feature type="transmembrane region" description="Helical" evidence="8">
    <location>
        <begin position="221"/>
        <end position="240"/>
    </location>
</feature>
<evidence type="ECO:0000313" key="10">
    <source>
        <dbReference type="EMBL" id="MDQ4213165.1"/>
    </source>
</evidence>
<feature type="transmembrane region" description="Helical" evidence="8">
    <location>
        <begin position="306"/>
        <end position="334"/>
    </location>
</feature>
<dbReference type="Proteomes" id="UP001230289">
    <property type="component" value="Unassembled WGS sequence"/>
</dbReference>
<evidence type="ECO:0000256" key="1">
    <source>
        <dbReference type="ARBA" id="ARBA00004141"/>
    </source>
</evidence>
<evidence type="ECO:0000313" key="11">
    <source>
        <dbReference type="Proteomes" id="UP001230289"/>
    </source>
</evidence>
<dbReference type="InterPro" id="IPR004841">
    <property type="entry name" value="AA-permease/SLC12A_dom"/>
</dbReference>
<keyword evidence="4" id="KW-0029">Amino-acid transport</keyword>
<name>A0ABU0XG46_9MICO</name>
<reference evidence="10 11" key="1">
    <citation type="submission" date="2023-08" db="EMBL/GenBank/DDBJ databases">
        <title>Microbacterium sp. nov., isolated from a waste landfill.</title>
        <authorList>
            <person name="Wen W."/>
        </authorList>
    </citation>
    <scope>NUCLEOTIDE SEQUENCE [LARGE SCALE GENOMIC DNA]</scope>
    <source>
        <strain evidence="10 11">ASV81</strain>
    </source>
</reference>
<comment type="caution">
    <text evidence="10">The sequence shown here is derived from an EMBL/GenBank/DDBJ whole genome shotgun (WGS) entry which is preliminary data.</text>
</comment>
<feature type="transmembrane region" description="Helical" evidence="8">
    <location>
        <begin position="261"/>
        <end position="286"/>
    </location>
</feature>
<feature type="transmembrane region" description="Helical" evidence="8">
    <location>
        <begin position="174"/>
        <end position="195"/>
    </location>
</feature>
<keyword evidence="6 8" id="KW-0472">Membrane</keyword>
<evidence type="ECO:0000256" key="2">
    <source>
        <dbReference type="ARBA" id="ARBA00022448"/>
    </source>
</evidence>
<keyword evidence="3 8" id="KW-0812">Transmembrane</keyword>
<protein>
    <submittedName>
        <fullName evidence="10">Amino acid permease</fullName>
    </submittedName>
</protein>
<gene>
    <name evidence="10" type="ORF">RBR11_04485</name>
</gene>
<feature type="transmembrane region" description="Helical" evidence="8">
    <location>
        <begin position="460"/>
        <end position="481"/>
    </location>
</feature>
<comment type="subcellular location">
    <subcellularLocation>
        <location evidence="1">Membrane</location>
        <topology evidence="1">Multi-pass membrane protein</topology>
    </subcellularLocation>
</comment>
<dbReference type="PANTHER" id="PTHR43495">
    <property type="entry name" value="GABA PERMEASE"/>
    <property type="match status" value="1"/>
</dbReference>
<proteinExistence type="predicted"/>
<feature type="region of interest" description="Disordered" evidence="7">
    <location>
        <begin position="553"/>
        <end position="578"/>
    </location>
</feature>
<keyword evidence="11" id="KW-1185">Reference proteome</keyword>
<feature type="transmembrane region" description="Helical" evidence="8">
    <location>
        <begin position="116"/>
        <end position="138"/>
    </location>
</feature>
<feature type="transmembrane region" description="Helical" evidence="8">
    <location>
        <begin position="36"/>
        <end position="55"/>
    </location>
</feature>
<evidence type="ECO:0000259" key="9">
    <source>
        <dbReference type="Pfam" id="PF00324"/>
    </source>
</evidence>
<evidence type="ECO:0000256" key="7">
    <source>
        <dbReference type="SAM" id="MobiDB-lite"/>
    </source>
</evidence>
<dbReference type="EMBL" id="JAVFCB010000002">
    <property type="protein sequence ID" value="MDQ4213165.1"/>
    <property type="molecule type" value="Genomic_DNA"/>
</dbReference>
<feature type="transmembrane region" description="Helical" evidence="8">
    <location>
        <begin position="61"/>
        <end position="79"/>
    </location>
</feature>
<evidence type="ECO:0000256" key="3">
    <source>
        <dbReference type="ARBA" id="ARBA00022692"/>
    </source>
</evidence>